<organism evidence="5 6">
    <name type="scientific">Cryptotermes secundus</name>
    <dbReference type="NCBI Taxonomy" id="105785"/>
    <lineage>
        <taxon>Eukaryota</taxon>
        <taxon>Metazoa</taxon>
        <taxon>Ecdysozoa</taxon>
        <taxon>Arthropoda</taxon>
        <taxon>Hexapoda</taxon>
        <taxon>Insecta</taxon>
        <taxon>Pterygota</taxon>
        <taxon>Neoptera</taxon>
        <taxon>Polyneoptera</taxon>
        <taxon>Dictyoptera</taxon>
        <taxon>Blattodea</taxon>
        <taxon>Blattoidea</taxon>
        <taxon>Termitoidae</taxon>
        <taxon>Kalotermitidae</taxon>
        <taxon>Cryptotermitinae</taxon>
        <taxon>Cryptotermes</taxon>
    </lineage>
</organism>
<comment type="subcellular location">
    <subcellularLocation>
        <location evidence="1">Nucleus</location>
    </subcellularLocation>
</comment>
<gene>
    <name evidence="5" type="ORF">B7P43_G03437</name>
</gene>
<evidence type="ECO:0000256" key="1">
    <source>
        <dbReference type="ARBA" id="ARBA00004123"/>
    </source>
</evidence>
<dbReference type="Proteomes" id="UP000235965">
    <property type="component" value="Unassembled WGS sequence"/>
</dbReference>
<dbReference type="GO" id="GO:0005654">
    <property type="term" value="C:nucleoplasm"/>
    <property type="evidence" value="ECO:0007669"/>
    <property type="project" value="TreeGrafter"/>
</dbReference>
<reference evidence="5 6" key="1">
    <citation type="submission" date="2017-12" db="EMBL/GenBank/DDBJ databases">
        <title>Hemimetabolous genomes reveal molecular basis of termite eusociality.</title>
        <authorList>
            <person name="Harrison M.C."/>
            <person name="Jongepier E."/>
            <person name="Robertson H.M."/>
            <person name="Arning N."/>
            <person name="Bitard-Feildel T."/>
            <person name="Chao H."/>
            <person name="Childers C.P."/>
            <person name="Dinh H."/>
            <person name="Doddapaneni H."/>
            <person name="Dugan S."/>
            <person name="Gowin J."/>
            <person name="Greiner C."/>
            <person name="Han Y."/>
            <person name="Hu H."/>
            <person name="Hughes D.S.T."/>
            <person name="Huylmans A.-K."/>
            <person name="Kemena C."/>
            <person name="Kremer L.P.M."/>
            <person name="Lee S.L."/>
            <person name="Lopez-Ezquerra A."/>
            <person name="Mallet L."/>
            <person name="Monroy-Kuhn J.M."/>
            <person name="Moser A."/>
            <person name="Murali S.C."/>
            <person name="Muzny D.M."/>
            <person name="Otani S."/>
            <person name="Piulachs M.-D."/>
            <person name="Poelchau M."/>
            <person name="Qu J."/>
            <person name="Schaub F."/>
            <person name="Wada-Katsumata A."/>
            <person name="Worley K.C."/>
            <person name="Xie Q."/>
            <person name="Ylla G."/>
            <person name="Poulsen M."/>
            <person name="Gibbs R.A."/>
            <person name="Schal C."/>
            <person name="Richards S."/>
            <person name="Belles X."/>
            <person name="Korb J."/>
            <person name="Bornberg-Bauer E."/>
        </authorList>
    </citation>
    <scope>NUCLEOTIDE SEQUENCE [LARGE SCALE GENOMIC DNA]</scope>
    <source>
        <tissue evidence="5">Whole body</tissue>
    </source>
</reference>
<evidence type="ECO:0000256" key="3">
    <source>
        <dbReference type="ARBA" id="ARBA00038401"/>
    </source>
</evidence>
<protein>
    <recommendedName>
        <fullName evidence="7">Protein SAAL1</fullName>
    </recommendedName>
</protein>
<feature type="compositionally biased region" description="Polar residues" evidence="4">
    <location>
        <begin position="11"/>
        <end position="25"/>
    </location>
</feature>
<dbReference type="InterPro" id="IPR016024">
    <property type="entry name" value="ARM-type_fold"/>
</dbReference>
<evidence type="ECO:0000313" key="6">
    <source>
        <dbReference type="Proteomes" id="UP000235965"/>
    </source>
</evidence>
<dbReference type="OrthoDB" id="2156856at2759"/>
<evidence type="ECO:0000256" key="4">
    <source>
        <dbReference type="SAM" id="MobiDB-lite"/>
    </source>
</evidence>
<comment type="caution">
    <text evidence="5">The sequence shown here is derived from an EMBL/GenBank/DDBJ whole genome shotgun (WGS) entry which is preliminary data.</text>
</comment>
<dbReference type="PANTHER" id="PTHR23424">
    <property type="entry name" value="SERUM AMYLOID A"/>
    <property type="match status" value="1"/>
</dbReference>
<keyword evidence="6" id="KW-1185">Reference proteome</keyword>
<comment type="similarity">
    <text evidence="3">Belongs to the SAAL1 family.</text>
</comment>
<accession>A0A2J7RLI9</accession>
<evidence type="ECO:0000313" key="5">
    <source>
        <dbReference type="EMBL" id="PNF41693.1"/>
    </source>
</evidence>
<dbReference type="Gene3D" id="1.25.10.10">
    <property type="entry name" value="Leucine-rich Repeat Variant"/>
    <property type="match status" value="1"/>
</dbReference>
<dbReference type="PANTHER" id="PTHR23424:SF23">
    <property type="entry name" value="PROTEIN SAAL1"/>
    <property type="match status" value="1"/>
</dbReference>
<evidence type="ECO:0000256" key="2">
    <source>
        <dbReference type="ARBA" id="ARBA00023242"/>
    </source>
</evidence>
<sequence length="626" mass="70124">MKIYRRGRSAQCLSHTDSRMTSSSGDSHHAKTSSRLVNTVPVFLIAFLCFLRNNESETDSSALPEESRQCNPSLPVEMEHDVSRMRGDAIGTTLYSECWVLKILMKLMKFCSEDWSEDVETELCLLWDMTIEPDVVELLMQYDFLDLASRIIRDTTIPRLMEILVGIMGNLSCVPSVRMEIAKRVTIIHMLLDLLSLPDVPTLLQLMRLLQACFWDLRNTEAKISSSAIPEEHSVLHENKTIVSSEPEMITECSELNVSPSLIHGVDGKVGESCSFIADTKQLRYVGNLSVEKSVDHHPLEEVSQHLQSCVVDLKQSRLTSCALHEPDHTGNPRVVESHVLDPDQIDCESDNMNDRINGRQFQFNEESSKEKTEVHSLWLQELCDVNKWLPSVSFILRSSKNEELICNSLAMLDSLSCVPVNNGLLGMHIASPDIVLALVEALKQLHHESSKDEDLCPDIKLEKAVCHWASVLSTFTSFPQGKVALGSRAEALGTSMCNHLIVDKPSNQLSEHQGEFIMLAATVMSSLLEDMGFFHPPTFNCFLTILTFLQGRSTAQRNECNKEYEENVTGSATLEVEQEVIANLEKYFVAVVQLADGEEVAHVLQHCNPEHVAILQSIMEGKKSS</sequence>
<dbReference type="EMBL" id="NEVH01002684">
    <property type="protein sequence ID" value="PNF41693.1"/>
    <property type="molecule type" value="Genomic_DNA"/>
</dbReference>
<name>A0A2J7RLI9_9NEOP</name>
<feature type="region of interest" description="Disordered" evidence="4">
    <location>
        <begin position="1"/>
        <end position="31"/>
    </location>
</feature>
<evidence type="ECO:0008006" key="7">
    <source>
        <dbReference type="Google" id="ProtNLM"/>
    </source>
</evidence>
<dbReference type="AlphaFoldDB" id="A0A2J7RLI9"/>
<proteinExistence type="inferred from homology"/>
<dbReference type="InterPro" id="IPR052464">
    <property type="entry name" value="Synovial_Prolif_Regulator"/>
</dbReference>
<dbReference type="InterPro" id="IPR011989">
    <property type="entry name" value="ARM-like"/>
</dbReference>
<dbReference type="InParanoid" id="A0A2J7RLI9"/>
<dbReference type="EMBL" id="NEVH01002684">
    <property type="protein sequence ID" value="PNF41688.1"/>
    <property type="molecule type" value="Genomic_DNA"/>
</dbReference>
<dbReference type="SUPFAM" id="SSF48371">
    <property type="entry name" value="ARM repeat"/>
    <property type="match status" value="1"/>
</dbReference>
<keyword evidence="2" id="KW-0539">Nucleus</keyword>